<reference evidence="1" key="1">
    <citation type="submission" date="2021-06" db="EMBL/GenBank/DDBJ databases">
        <authorList>
            <person name="Kallberg Y."/>
            <person name="Tangrot J."/>
            <person name="Rosling A."/>
        </authorList>
    </citation>
    <scope>NUCLEOTIDE SEQUENCE</scope>
    <source>
        <strain evidence="1">FL130A</strain>
    </source>
</reference>
<gene>
    <name evidence="1" type="ORF">ALEPTO_LOCUS13548</name>
</gene>
<evidence type="ECO:0000313" key="1">
    <source>
        <dbReference type="EMBL" id="CAG8757676.1"/>
    </source>
</evidence>
<keyword evidence="2" id="KW-1185">Reference proteome</keyword>
<comment type="caution">
    <text evidence="1">The sequence shown here is derived from an EMBL/GenBank/DDBJ whole genome shotgun (WGS) entry which is preliminary data.</text>
</comment>
<evidence type="ECO:0000313" key="2">
    <source>
        <dbReference type="Proteomes" id="UP000789508"/>
    </source>
</evidence>
<dbReference type="Proteomes" id="UP000789508">
    <property type="component" value="Unassembled WGS sequence"/>
</dbReference>
<dbReference type="OrthoDB" id="2410621at2759"/>
<proteinExistence type="predicted"/>
<accession>A0A9N9NU84</accession>
<protein>
    <submittedName>
        <fullName evidence="1">11177_t:CDS:1</fullName>
    </submittedName>
</protein>
<name>A0A9N9NU84_9GLOM</name>
<organism evidence="1 2">
    <name type="scientific">Ambispora leptoticha</name>
    <dbReference type="NCBI Taxonomy" id="144679"/>
    <lineage>
        <taxon>Eukaryota</taxon>
        <taxon>Fungi</taxon>
        <taxon>Fungi incertae sedis</taxon>
        <taxon>Mucoromycota</taxon>
        <taxon>Glomeromycotina</taxon>
        <taxon>Glomeromycetes</taxon>
        <taxon>Archaeosporales</taxon>
        <taxon>Ambisporaceae</taxon>
        <taxon>Ambispora</taxon>
    </lineage>
</organism>
<feature type="non-terminal residue" evidence="1">
    <location>
        <position position="1"/>
    </location>
</feature>
<dbReference type="EMBL" id="CAJVPS010044533">
    <property type="protein sequence ID" value="CAG8757676.1"/>
    <property type="molecule type" value="Genomic_DNA"/>
</dbReference>
<sequence length="76" mass="8649">ENNTNVNSLPTPSQICKYCNKDVVDLVDQLKDHLNKCNSFPYKLHESTDLITSKAHRDSAPIWPNSTTMENTTQSR</sequence>
<dbReference type="AlphaFoldDB" id="A0A9N9NU84"/>